<reference evidence="3" key="3">
    <citation type="submission" date="2015-04" db="UniProtKB">
        <authorList>
            <consortium name="EnsemblPlants"/>
        </authorList>
    </citation>
    <scope>IDENTIFICATION</scope>
    <source>
        <strain evidence="3">cv. Jemalong A17</strain>
    </source>
</reference>
<feature type="transmembrane region" description="Helical" evidence="1">
    <location>
        <begin position="229"/>
        <end position="253"/>
    </location>
</feature>
<dbReference type="Proteomes" id="UP000002051">
    <property type="component" value="Chromosome 4"/>
</dbReference>
<dbReference type="OrthoDB" id="1420219at2759"/>
<evidence type="ECO:0000313" key="4">
    <source>
        <dbReference type="Proteomes" id="UP000002051"/>
    </source>
</evidence>
<gene>
    <name evidence="3" type="primary">11440296</name>
    <name evidence="2" type="ordered locus">MTR_4g116290</name>
</gene>
<dbReference type="PANTHER" id="PTHR31414:SF15">
    <property type="entry name" value="PLASMA MEMBRANE FUSION PROTEIN"/>
    <property type="match status" value="1"/>
</dbReference>
<dbReference type="InterPro" id="IPR040283">
    <property type="entry name" value="DDB_G0292058-like"/>
</dbReference>
<organism evidence="2 4">
    <name type="scientific">Medicago truncatula</name>
    <name type="common">Barrel medic</name>
    <name type="synonym">Medicago tribuloides</name>
    <dbReference type="NCBI Taxonomy" id="3880"/>
    <lineage>
        <taxon>Eukaryota</taxon>
        <taxon>Viridiplantae</taxon>
        <taxon>Streptophyta</taxon>
        <taxon>Embryophyta</taxon>
        <taxon>Tracheophyta</taxon>
        <taxon>Spermatophyta</taxon>
        <taxon>Magnoliopsida</taxon>
        <taxon>eudicotyledons</taxon>
        <taxon>Gunneridae</taxon>
        <taxon>Pentapetalae</taxon>
        <taxon>rosids</taxon>
        <taxon>fabids</taxon>
        <taxon>Fabales</taxon>
        <taxon>Fabaceae</taxon>
        <taxon>Papilionoideae</taxon>
        <taxon>50 kb inversion clade</taxon>
        <taxon>NPAAA clade</taxon>
        <taxon>Hologalegina</taxon>
        <taxon>IRL clade</taxon>
        <taxon>Trifolieae</taxon>
        <taxon>Medicago</taxon>
    </lineage>
</organism>
<accession>G7JGM7</accession>
<dbReference type="STRING" id="3880.G7JGM7"/>
<evidence type="ECO:0000313" key="3">
    <source>
        <dbReference type="EnsemblPlants" id="AES91687"/>
    </source>
</evidence>
<dbReference type="PaxDb" id="3880-AES91687"/>
<reference evidence="2 4" key="2">
    <citation type="journal article" date="2014" name="BMC Genomics">
        <title>An improved genome release (version Mt4.0) for the model legume Medicago truncatula.</title>
        <authorList>
            <person name="Tang H."/>
            <person name="Krishnakumar V."/>
            <person name="Bidwell S."/>
            <person name="Rosen B."/>
            <person name="Chan A."/>
            <person name="Zhou S."/>
            <person name="Gentzbittel L."/>
            <person name="Childs K.L."/>
            <person name="Yandell M."/>
            <person name="Gundlach H."/>
            <person name="Mayer K.F."/>
            <person name="Schwartz D.C."/>
            <person name="Town C.D."/>
        </authorList>
    </citation>
    <scope>GENOME REANNOTATION</scope>
    <source>
        <strain evidence="3 4">cv. Jemalong A17</strain>
    </source>
</reference>
<dbReference type="PANTHER" id="PTHR31414">
    <property type="entry name" value="TRANSMEMBRANE PROTEIN DDB_G0292058"/>
    <property type="match status" value="1"/>
</dbReference>
<feature type="transmembrane region" description="Helical" evidence="1">
    <location>
        <begin position="461"/>
        <end position="483"/>
    </location>
</feature>
<feature type="transmembrane region" description="Helical" evidence="1">
    <location>
        <begin position="260"/>
        <end position="281"/>
    </location>
</feature>
<keyword evidence="1" id="KW-1133">Transmembrane helix</keyword>
<evidence type="ECO:0000313" key="2">
    <source>
        <dbReference type="EMBL" id="AES91687.2"/>
    </source>
</evidence>
<keyword evidence="4" id="KW-1185">Reference proteome</keyword>
<proteinExistence type="predicted"/>
<reference evidence="2 4" key="1">
    <citation type="journal article" date="2011" name="Nature">
        <title>The Medicago genome provides insight into the evolution of rhizobial symbioses.</title>
        <authorList>
            <person name="Young N.D."/>
            <person name="Debelle F."/>
            <person name="Oldroyd G.E."/>
            <person name="Geurts R."/>
            <person name="Cannon S.B."/>
            <person name="Udvardi M.K."/>
            <person name="Benedito V.A."/>
            <person name="Mayer K.F."/>
            <person name="Gouzy J."/>
            <person name="Schoof H."/>
            <person name="Van de Peer Y."/>
            <person name="Proost S."/>
            <person name="Cook D.R."/>
            <person name="Meyers B.C."/>
            <person name="Spannagl M."/>
            <person name="Cheung F."/>
            <person name="De Mita S."/>
            <person name="Krishnakumar V."/>
            <person name="Gundlach H."/>
            <person name="Zhou S."/>
            <person name="Mudge J."/>
            <person name="Bharti A.K."/>
            <person name="Murray J.D."/>
            <person name="Naoumkina M.A."/>
            <person name="Rosen B."/>
            <person name="Silverstein K.A."/>
            <person name="Tang H."/>
            <person name="Rombauts S."/>
            <person name="Zhao P.X."/>
            <person name="Zhou P."/>
            <person name="Barbe V."/>
            <person name="Bardou P."/>
            <person name="Bechner M."/>
            <person name="Bellec A."/>
            <person name="Berger A."/>
            <person name="Berges H."/>
            <person name="Bidwell S."/>
            <person name="Bisseling T."/>
            <person name="Choisne N."/>
            <person name="Couloux A."/>
            <person name="Denny R."/>
            <person name="Deshpande S."/>
            <person name="Dai X."/>
            <person name="Doyle J.J."/>
            <person name="Dudez A.M."/>
            <person name="Farmer A.D."/>
            <person name="Fouteau S."/>
            <person name="Franken C."/>
            <person name="Gibelin C."/>
            <person name="Gish J."/>
            <person name="Goldstein S."/>
            <person name="Gonzalez A.J."/>
            <person name="Green P.J."/>
            <person name="Hallab A."/>
            <person name="Hartog M."/>
            <person name="Hua A."/>
            <person name="Humphray S.J."/>
            <person name="Jeong D.H."/>
            <person name="Jing Y."/>
            <person name="Jocker A."/>
            <person name="Kenton S.M."/>
            <person name="Kim D.J."/>
            <person name="Klee K."/>
            <person name="Lai H."/>
            <person name="Lang C."/>
            <person name="Lin S."/>
            <person name="Macmil S.L."/>
            <person name="Magdelenat G."/>
            <person name="Matthews L."/>
            <person name="McCorrison J."/>
            <person name="Monaghan E.L."/>
            <person name="Mun J.H."/>
            <person name="Najar F.Z."/>
            <person name="Nicholson C."/>
            <person name="Noirot C."/>
            <person name="O'Bleness M."/>
            <person name="Paule C.R."/>
            <person name="Poulain J."/>
            <person name="Prion F."/>
            <person name="Qin B."/>
            <person name="Qu C."/>
            <person name="Retzel E.F."/>
            <person name="Riddle C."/>
            <person name="Sallet E."/>
            <person name="Samain S."/>
            <person name="Samson N."/>
            <person name="Sanders I."/>
            <person name="Saurat O."/>
            <person name="Scarpelli C."/>
            <person name="Schiex T."/>
            <person name="Segurens B."/>
            <person name="Severin A.J."/>
            <person name="Sherrier D.J."/>
            <person name="Shi R."/>
            <person name="Sims S."/>
            <person name="Singer S.R."/>
            <person name="Sinharoy S."/>
            <person name="Sterck L."/>
            <person name="Viollet A."/>
            <person name="Wang B.B."/>
            <person name="Wang K."/>
            <person name="Wang M."/>
            <person name="Wang X."/>
            <person name="Warfsmann J."/>
            <person name="Weissenbach J."/>
            <person name="White D.D."/>
            <person name="White J.D."/>
            <person name="Wiley G.B."/>
            <person name="Wincker P."/>
            <person name="Xing Y."/>
            <person name="Yang L."/>
            <person name="Yao Z."/>
            <person name="Ying F."/>
            <person name="Zhai J."/>
            <person name="Zhou L."/>
            <person name="Zuber A."/>
            <person name="Denarie J."/>
            <person name="Dixon R.A."/>
            <person name="May G.D."/>
            <person name="Schwartz D.C."/>
            <person name="Rogers J."/>
            <person name="Quetier F."/>
            <person name="Town C.D."/>
            <person name="Roe B.A."/>
        </authorList>
    </citation>
    <scope>NUCLEOTIDE SEQUENCE [LARGE SCALE GENOMIC DNA]</scope>
    <source>
        <strain evidence="2">A17</strain>
        <strain evidence="3 4">cv. Jemalong A17</strain>
    </source>
</reference>
<keyword evidence="1" id="KW-0472">Membrane</keyword>
<protein>
    <submittedName>
        <fullName evidence="2">Transmembrane protein, putative</fullName>
    </submittedName>
</protein>
<dbReference type="eggNOG" id="ENOG502QUH4">
    <property type="taxonomic scope" value="Eukaryota"/>
</dbReference>
<accession>A0A0C3X615</accession>
<dbReference type="HOGENOM" id="CLU_024548_0_1_1"/>
<name>G7JGM7_MEDTR</name>
<feature type="transmembrane region" description="Helical" evidence="1">
    <location>
        <begin position="78"/>
        <end position="104"/>
    </location>
</feature>
<sequence>MRILFSDGVKFIVDKQVDEELSWMAWRSLVVEGVQENKTFVLAQERTLRKDVFNHFKRYTGGWNISNPEYISSVLSTAVPFFVVAATWLVVFGLVLHIICVCYCCCPRDPHGFSQLVCYATFIFLILCTIVAIGGCVVLYTSEQQFHGTTSNTMKYIVSQAEFTIENLKNVTNYLDSAKMMAIEFGLPDDVDEEIDSVKKKIIDVAADISIKTHNNSQMLHNAIHGMRLALIIIVTSMLIVLVLGFFTSILGLKYTLYSLVFAGWILVAGTFILCGAFVFLHNAIGDTCVAMDEWVLNPTAHTSLDEILPCIEIESTHETFLQSKSVIYSLANSINGFISIILNGNSMSHNQSAPSMPLLCNPFNSDFTVRDCAAGEVAFENATEAWKNYTCQVSPLDNYGTTGCMAPYLYTQLATAVEVAYGLYHYGPFLVDLMDCTFVRKMFVDINNNYCPGLERCTKYIYWGSNVVSVAAVLSLVFWIVYERQLHHRNYIKQS</sequence>
<dbReference type="AlphaFoldDB" id="G7JGM7"/>
<dbReference type="EnsemblPlants" id="AES91687">
    <property type="protein sequence ID" value="AES91687"/>
    <property type="gene ID" value="MTR_4g116290"/>
</dbReference>
<feature type="transmembrane region" description="Helical" evidence="1">
    <location>
        <begin position="116"/>
        <end position="140"/>
    </location>
</feature>
<keyword evidence="1 2" id="KW-0812">Transmembrane</keyword>
<dbReference type="EMBL" id="CM001220">
    <property type="protein sequence ID" value="AES91687.2"/>
    <property type="molecule type" value="Genomic_DNA"/>
</dbReference>
<evidence type="ECO:0000256" key="1">
    <source>
        <dbReference type="SAM" id="Phobius"/>
    </source>
</evidence>